<reference evidence="1" key="1">
    <citation type="journal article" date="2014" name="Front. Microbiol.">
        <title>High frequency of phylogenetically diverse reductive dehalogenase-homologous genes in deep subseafloor sedimentary metagenomes.</title>
        <authorList>
            <person name="Kawai M."/>
            <person name="Futagami T."/>
            <person name="Toyoda A."/>
            <person name="Takaki Y."/>
            <person name="Nishi S."/>
            <person name="Hori S."/>
            <person name="Arai W."/>
            <person name="Tsubouchi T."/>
            <person name="Morono Y."/>
            <person name="Uchiyama I."/>
            <person name="Ito T."/>
            <person name="Fujiyama A."/>
            <person name="Inagaki F."/>
            <person name="Takami H."/>
        </authorList>
    </citation>
    <scope>NUCLEOTIDE SEQUENCE</scope>
    <source>
        <strain evidence="1">Expedition CK06-06</strain>
    </source>
</reference>
<proteinExistence type="predicted"/>
<dbReference type="AlphaFoldDB" id="X1PZA0"/>
<accession>X1PZA0</accession>
<organism evidence="1">
    <name type="scientific">marine sediment metagenome</name>
    <dbReference type="NCBI Taxonomy" id="412755"/>
    <lineage>
        <taxon>unclassified sequences</taxon>
        <taxon>metagenomes</taxon>
        <taxon>ecological metagenomes</taxon>
    </lineage>
</organism>
<evidence type="ECO:0000313" key="1">
    <source>
        <dbReference type="EMBL" id="GAI47846.1"/>
    </source>
</evidence>
<gene>
    <name evidence="1" type="ORF">S06H3_63805</name>
</gene>
<comment type="caution">
    <text evidence="1">The sequence shown here is derived from an EMBL/GenBank/DDBJ whole genome shotgun (WGS) entry which is preliminary data.</text>
</comment>
<name>X1PZA0_9ZZZZ</name>
<dbReference type="EMBL" id="BARV01042422">
    <property type="protein sequence ID" value="GAI47846.1"/>
    <property type="molecule type" value="Genomic_DNA"/>
</dbReference>
<protein>
    <submittedName>
        <fullName evidence="1">Uncharacterized protein</fullName>
    </submittedName>
</protein>
<sequence length="63" mass="7159">MANIFREALGILDNKHGDELNDEEEELLSAALIPLMILPQYNHVDLREGLAELARMVEEPDSR</sequence>